<gene>
    <name evidence="1" type="ORF">DARMORV10_A07P23500.1</name>
</gene>
<dbReference type="Proteomes" id="UP001295469">
    <property type="component" value="Chromosome A07"/>
</dbReference>
<organism evidence="1">
    <name type="scientific">Brassica napus</name>
    <name type="common">Rape</name>
    <dbReference type="NCBI Taxonomy" id="3708"/>
    <lineage>
        <taxon>Eukaryota</taxon>
        <taxon>Viridiplantae</taxon>
        <taxon>Streptophyta</taxon>
        <taxon>Embryophyta</taxon>
        <taxon>Tracheophyta</taxon>
        <taxon>Spermatophyta</taxon>
        <taxon>Magnoliopsida</taxon>
        <taxon>eudicotyledons</taxon>
        <taxon>Gunneridae</taxon>
        <taxon>Pentapetalae</taxon>
        <taxon>rosids</taxon>
        <taxon>malvids</taxon>
        <taxon>Brassicales</taxon>
        <taxon>Brassicaceae</taxon>
        <taxon>Brassiceae</taxon>
        <taxon>Brassica</taxon>
    </lineage>
</organism>
<dbReference type="EMBL" id="HG994361">
    <property type="protein sequence ID" value="CAF2172089.1"/>
    <property type="molecule type" value="Genomic_DNA"/>
</dbReference>
<accession>A0A816YWL6</accession>
<reference evidence="1" key="1">
    <citation type="submission" date="2021-01" db="EMBL/GenBank/DDBJ databases">
        <authorList>
            <consortium name="Genoscope - CEA"/>
            <person name="William W."/>
        </authorList>
    </citation>
    <scope>NUCLEOTIDE SEQUENCE</scope>
</reference>
<dbReference type="AlphaFoldDB" id="A0A816YWL6"/>
<sequence length="72" mass="8080">MVPCHSHNLYEQNSHVICELGLSVINHLTQKEPDLQRTNHACTSCLQRFTNRLKKVIFGSLSCLALVKSNCG</sequence>
<proteinExistence type="predicted"/>
<dbReference type="Gramene" id="CDX67697">
    <property type="protein sequence ID" value="CDX67697"/>
    <property type="gene ID" value="GSBRNA2T00098875001"/>
</dbReference>
<name>A0A816YWL6_BRANA</name>
<evidence type="ECO:0000313" key="1">
    <source>
        <dbReference type="EMBL" id="CAF2172089.1"/>
    </source>
</evidence>
<protein>
    <submittedName>
        <fullName evidence="1">(rape) hypothetical protein</fullName>
    </submittedName>
</protein>